<sequence>MHYSLLLAALVLAAVLLFIVVHEVLLPSHDPREPPLVQPKIPLIGHSIELLRIGTQYYSKLAQECKQPIFALHMPRAKMYVVTSPTLVAICDRRSRAVSFVPYVLEFAKRILLTSPHGMEMLSEDIHEESRSGLRPETLKVIHKSLMPGESLEAMAKDTVEQVSAFLEFSPVGLGDQKGVPLFLWVREFFSIASTNVMYGPENPLLDPELMDGFWTIDKDFALLGLDIKSHLVAPKASRGRQDFFAAFRRYYATGGFRKASQLVQNRYEANRQRGVSADDIAQFDLGVCIGLLVNSVPAICWTLCHVYSDPNLLGTLRQGIENVIYPNGSSPENATADDKTSTTTVVNIPQLIQHFPLLESLVKEALRVQSNNASARFLLEDTSVQADDGSTYLLKKDAFLVVPSAPIHNSEDVWGPTAREFDPMRFLRPQGHKGSGATYRTFGGGNALCPGRYLAVYEIISTLVIMLLKYDVLPVEGRWNIPRTRHHISTSILTPVRDIWAKMLPREAAQQTKWKFAWEPEKVRK</sequence>
<gene>
    <name evidence="7" type="ORF">PG986_000157</name>
</gene>
<dbReference type="GeneID" id="92069441"/>
<evidence type="ECO:0000256" key="1">
    <source>
        <dbReference type="ARBA" id="ARBA00001971"/>
    </source>
</evidence>
<organism evidence="7 8">
    <name type="scientific">Apiospora aurea</name>
    <dbReference type="NCBI Taxonomy" id="335848"/>
    <lineage>
        <taxon>Eukaryota</taxon>
        <taxon>Fungi</taxon>
        <taxon>Dikarya</taxon>
        <taxon>Ascomycota</taxon>
        <taxon>Pezizomycotina</taxon>
        <taxon>Sordariomycetes</taxon>
        <taxon>Xylariomycetidae</taxon>
        <taxon>Amphisphaeriales</taxon>
        <taxon>Apiosporaceae</taxon>
        <taxon>Apiospora</taxon>
    </lineage>
</organism>
<keyword evidence="3" id="KW-0479">Metal-binding</keyword>
<dbReference type="RefSeq" id="XP_066705272.1">
    <property type="nucleotide sequence ID" value="XM_066836379.1"/>
</dbReference>
<name>A0ABR1QUU6_9PEZI</name>
<comment type="cofactor">
    <cofactor evidence="1">
        <name>heme</name>
        <dbReference type="ChEBI" id="CHEBI:30413"/>
    </cofactor>
</comment>
<dbReference type="PANTHER" id="PTHR47582:SF1">
    <property type="entry name" value="P450, PUTATIVE (EUROFUNG)-RELATED"/>
    <property type="match status" value="1"/>
</dbReference>
<dbReference type="EMBL" id="JAQQWE010000001">
    <property type="protein sequence ID" value="KAK7965880.1"/>
    <property type="molecule type" value="Genomic_DNA"/>
</dbReference>
<evidence type="ECO:0000313" key="8">
    <source>
        <dbReference type="Proteomes" id="UP001391051"/>
    </source>
</evidence>
<dbReference type="PRINTS" id="PR00465">
    <property type="entry name" value="EP450IV"/>
</dbReference>
<comment type="caution">
    <text evidence="7">The sequence shown here is derived from an EMBL/GenBank/DDBJ whole genome shotgun (WGS) entry which is preliminary data.</text>
</comment>
<protein>
    <submittedName>
        <fullName evidence="7">Cytochrome p450 protein</fullName>
    </submittedName>
</protein>
<proteinExistence type="inferred from homology"/>
<keyword evidence="5" id="KW-0503">Monooxygenase</keyword>
<evidence type="ECO:0000256" key="5">
    <source>
        <dbReference type="ARBA" id="ARBA00023033"/>
    </source>
</evidence>
<keyword evidence="4" id="KW-0408">Iron</keyword>
<keyword evidence="6" id="KW-0732">Signal</keyword>
<dbReference type="Gene3D" id="1.10.630.10">
    <property type="entry name" value="Cytochrome P450"/>
    <property type="match status" value="1"/>
</dbReference>
<comment type="similarity">
    <text evidence="2">Belongs to the cytochrome P450 family.</text>
</comment>
<evidence type="ECO:0000256" key="4">
    <source>
        <dbReference type="ARBA" id="ARBA00023004"/>
    </source>
</evidence>
<dbReference type="InterPro" id="IPR053007">
    <property type="entry name" value="CYP450_monoxygenase_sec-met"/>
</dbReference>
<dbReference type="Proteomes" id="UP001391051">
    <property type="component" value="Unassembled WGS sequence"/>
</dbReference>
<dbReference type="InterPro" id="IPR002403">
    <property type="entry name" value="Cyt_P450_E_grp-IV"/>
</dbReference>
<dbReference type="InterPro" id="IPR036396">
    <property type="entry name" value="Cyt_P450_sf"/>
</dbReference>
<keyword evidence="5" id="KW-0560">Oxidoreductase</keyword>
<dbReference type="SUPFAM" id="SSF48264">
    <property type="entry name" value="Cytochrome P450"/>
    <property type="match status" value="1"/>
</dbReference>
<evidence type="ECO:0000313" key="7">
    <source>
        <dbReference type="EMBL" id="KAK7965880.1"/>
    </source>
</evidence>
<dbReference type="PANTHER" id="PTHR47582">
    <property type="entry name" value="P450, PUTATIVE (EUROFUNG)-RELATED"/>
    <property type="match status" value="1"/>
</dbReference>
<keyword evidence="8" id="KW-1185">Reference proteome</keyword>
<dbReference type="CDD" id="cd11040">
    <property type="entry name" value="CYP7_CYP8-like"/>
    <property type="match status" value="1"/>
</dbReference>
<evidence type="ECO:0000256" key="2">
    <source>
        <dbReference type="ARBA" id="ARBA00010617"/>
    </source>
</evidence>
<feature type="chain" id="PRO_5045987310" evidence="6">
    <location>
        <begin position="24"/>
        <end position="526"/>
    </location>
</feature>
<dbReference type="Pfam" id="PF00067">
    <property type="entry name" value="p450"/>
    <property type="match status" value="1"/>
</dbReference>
<accession>A0ABR1QUU6</accession>
<evidence type="ECO:0000256" key="3">
    <source>
        <dbReference type="ARBA" id="ARBA00022723"/>
    </source>
</evidence>
<dbReference type="InterPro" id="IPR001128">
    <property type="entry name" value="Cyt_P450"/>
</dbReference>
<reference evidence="7 8" key="1">
    <citation type="submission" date="2023-01" db="EMBL/GenBank/DDBJ databases">
        <title>Analysis of 21 Apiospora genomes using comparative genomics revels a genus with tremendous synthesis potential of carbohydrate active enzymes and secondary metabolites.</title>
        <authorList>
            <person name="Sorensen T."/>
        </authorList>
    </citation>
    <scope>NUCLEOTIDE SEQUENCE [LARGE SCALE GENOMIC DNA]</scope>
    <source>
        <strain evidence="7 8">CBS 24483</strain>
    </source>
</reference>
<feature type="signal peptide" evidence="6">
    <location>
        <begin position="1"/>
        <end position="23"/>
    </location>
</feature>
<evidence type="ECO:0000256" key="6">
    <source>
        <dbReference type="SAM" id="SignalP"/>
    </source>
</evidence>